<proteinExistence type="predicted"/>
<dbReference type="SUPFAM" id="SSF49452">
    <property type="entry name" value="Starch-binding domain-like"/>
    <property type="match status" value="1"/>
</dbReference>
<name>A0ABT6WTJ3_9ACTN</name>
<keyword evidence="3" id="KW-1185">Reference proteome</keyword>
<evidence type="ECO:0000313" key="2">
    <source>
        <dbReference type="EMBL" id="MDI6103059.1"/>
    </source>
</evidence>
<comment type="caution">
    <text evidence="2">The sequence shown here is derived from an EMBL/GenBank/DDBJ whole genome shotgun (WGS) entry which is preliminary data.</text>
</comment>
<feature type="signal peptide" evidence="1">
    <location>
        <begin position="1"/>
        <end position="24"/>
    </location>
</feature>
<evidence type="ECO:0000256" key="1">
    <source>
        <dbReference type="SAM" id="SignalP"/>
    </source>
</evidence>
<organism evidence="2 3">
    <name type="scientific">Actinoplanes sandaracinus</name>
    <dbReference type="NCBI Taxonomy" id="3045177"/>
    <lineage>
        <taxon>Bacteria</taxon>
        <taxon>Bacillati</taxon>
        <taxon>Actinomycetota</taxon>
        <taxon>Actinomycetes</taxon>
        <taxon>Micromonosporales</taxon>
        <taxon>Micromonosporaceae</taxon>
        <taxon>Actinoplanes</taxon>
    </lineage>
</organism>
<dbReference type="RefSeq" id="WP_282764066.1">
    <property type="nucleotide sequence ID" value="NZ_JASCTH010000023.1"/>
</dbReference>
<keyword evidence="1" id="KW-0732">Signal</keyword>
<dbReference type="EMBL" id="JASCTH010000023">
    <property type="protein sequence ID" value="MDI6103059.1"/>
    <property type="molecule type" value="Genomic_DNA"/>
</dbReference>
<dbReference type="Proteomes" id="UP001241758">
    <property type="component" value="Unassembled WGS sequence"/>
</dbReference>
<accession>A0ABT6WTJ3</accession>
<sequence length="436" mass="44573">MLRSFPSRLGLAILSGAMATGALTAPAAAVEDSALAGARTDPSGLPVVSADEALPQATTLVVKAVDSITGAPVGAFCVQAWELDEPVCGDTDGVTLTGLPVGPARFNVEATDSEFYLAQRGATATLSADQATTVTVPLVFGGKVAITASDRVTGQATGGACFTLKAIGRPENFSGGCTGADGEGTLDTPVAAGTYTVFVKAPDSYGHQWLGRTGGTGDQKQAARVVVKPGKTTKAPAVRLDRAGSITGVVTGTDGTPRSGVNVNYRANANVASGEPGGVHTDDSGRYVIDELGPYAWPLLFSPSGEYPYQWSGNVGNRFQAVKIPVTAGGGSTYDITLAKGSTLRGTITPGSPEVRLLAHNAATGDLVGVFHGWDGQNDVTSYQIPLIGGQRVKLQWSLYQRANTGAWHAGATDISTATKVGIPVSGVKELNLTPN</sequence>
<feature type="chain" id="PRO_5045644091" evidence="1">
    <location>
        <begin position="25"/>
        <end position="436"/>
    </location>
</feature>
<reference evidence="2 3" key="1">
    <citation type="submission" date="2023-05" db="EMBL/GenBank/DDBJ databases">
        <title>Actinoplanes sp. NEAU-A12 genome sequencing.</title>
        <authorList>
            <person name="Wang Z.-S."/>
        </authorList>
    </citation>
    <scope>NUCLEOTIDE SEQUENCE [LARGE SCALE GENOMIC DNA]</scope>
    <source>
        <strain evidence="2 3">NEAU-A12</strain>
    </source>
</reference>
<dbReference type="InterPro" id="IPR013784">
    <property type="entry name" value="Carb-bd-like_fold"/>
</dbReference>
<gene>
    <name evidence="2" type="ORF">QLQ12_31040</name>
</gene>
<evidence type="ECO:0000313" key="3">
    <source>
        <dbReference type="Proteomes" id="UP001241758"/>
    </source>
</evidence>
<protein>
    <submittedName>
        <fullName evidence="2">Carboxypeptidase-like regulatory domain-containing protein</fullName>
    </submittedName>
</protein>